<evidence type="ECO:0000256" key="1">
    <source>
        <dbReference type="ARBA" id="ARBA00010923"/>
    </source>
</evidence>
<gene>
    <name evidence="5" type="primary">hsdS</name>
    <name evidence="5" type="ORF">NCTC8181_00844</name>
</gene>
<feature type="domain" description="Type I restriction modification DNA specificity" evidence="4">
    <location>
        <begin position="2"/>
        <end position="168"/>
    </location>
</feature>
<comment type="caution">
    <text evidence="5">The sequence shown here is derived from an EMBL/GenBank/DDBJ whole genome shotgun (WGS) entry which is preliminary data.</text>
</comment>
<proteinExistence type="inferred from homology"/>
<evidence type="ECO:0000256" key="2">
    <source>
        <dbReference type="ARBA" id="ARBA00022747"/>
    </source>
</evidence>
<organism evidence="5 6">
    <name type="scientific">Streptococcus agalactiae</name>
    <dbReference type="NCBI Taxonomy" id="1311"/>
    <lineage>
        <taxon>Bacteria</taxon>
        <taxon>Bacillati</taxon>
        <taxon>Bacillota</taxon>
        <taxon>Bacilli</taxon>
        <taxon>Lactobacillales</taxon>
        <taxon>Streptococcaceae</taxon>
        <taxon>Streptococcus</taxon>
    </lineage>
</organism>
<dbReference type="Proteomes" id="UP000250200">
    <property type="component" value="Unassembled WGS sequence"/>
</dbReference>
<dbReference type="InterPro" id="IPR000055">
    <property type="entry name" value="Restrct_endonuc_typeI_TRD"/>
</dbReference>
<evidence type="ECO:0000313" key="6">
    <source>
        <dbReference type="Proteomes" id="UP000250200"/>
    </source>
</evidence>
<reference evidence="5 6" key="1">
    <citation type="submission" date="2018-06" db="EMBL/GenBank/DDBJ databases">
        <authorList>
            <consortium name="Pathogen Informatics"/>
            <person name="Doyle S."/>
        </authorList>
    </citation>
    <scope>NUCLEOTIDE SEQUENCE [LARGE SCALE GENOMIC DNA]</scope>
    <source>
        <strain evidence="5 6">NCTC8181</strain>
    </source>
</reference>
<dbReference type="Gene3D" id="3.90.220.20">
    <property type="entry name" value="DNA methylase specificity domains"/>
    <property type="match status" value="2"/>
</dbReference>
<dbReference type="PANTHER" id="PTHR30408:SF13">
    <property type="entry name" value="TYPE I RESTRICTION ENZYME HINDI SPECIFICITY SUBUNIT"/>
    <property type="match status" value="1"/>
</dbReference>
<dbReference type="REBASE" id="418160">
    <property type="entry name" value="S3.Sag8181I"/>
</dbReference>
<evidence type="ECO:0000313" key="5">
    <source>
        <dbReference type="EMBL" id="SQA17866.1"/>
    </source>
</evidence>
<accession>A0A7Z7K8Y8</accession>
<dbReference type="EMBL" id="UAVB01000001">
    <property type="protein sequence ID" value="SQA17866.1"/>
    <property type="molecule type" value="Genomic_DNA"/>
</dbReference>
<dbReference type="RefSeq" id="WP_017767891.1">
    <property type="nucleotide sequence ID" value="NZ_JAIMFG010000010.1"/>
</dbReference>
<dbReference type="InterPro" id="IPR044946">
    <property type="entry name" value="Restrct_endonuc_typeI_TRD_sf"/>
</dbReference>
<feature type="domain" description="Type I restriction modification DNA specificity" evidence="4">
    <location>
        <begin position="189"/>
        <end position="359"/>
    </location>
</feature>
<dbReference type="CDD" id="cd17273">
    <property type="entry name" value="RMtype1_S_EcoJA69PI-TRD1-CR1_like"/>
    <property type="match status" value="1"/>
</dbReference>
<dbReference type="Pfam" id="PF01420">
    <property type="entry name" value="Methylase_S"/>
    <property type="match status" value="2"/>
</dbReference>
<dbReference type="GO" id="GO:0003677">
    <property type="term" value="F:DNA binding"/>
    <property type="evidence" value="ECO:0007669"/>
    <property type="project" value="UniProtKB-KW"/>
</dbReference>
<sequence>MKLGDVCDSVSVTFDKTKQQVVLINTSDVLEGEVTNHILVDNKGLKGQFKKTFQKNDILYSEIRPKNRRFAYIDFDSDNYVASTKLMVIRANNRVLPQYLYQILKSEKVINQLQSLAESRSGTFPQITFSELAQIDVYIPELSEQKEIADFLKLFDDKIENNKKINHHLAELIDAQFAHLLEDNELYKSTFSEIGEIVGGGTPSKKVDDYWNGDIPWLSPKDLSLNPAMFTGRGQNSITELGYKKSSAKLMPRNSILFSSRAPIGYITIAENDISTNQGFKSIIPKPEYPYTFVYELLKQETPSLESSASGSTFKEVSGTHLKNHEIRIPSHSAIIKFHESVKPLFKTINLNEKEIQKLIEVRDLLLPTLMSGEISVSD</sequence>
<evidence type="ECO:0000259" key="4">
    <source>
        <dbReference type="Pfam" id="PF01420"/>
    </source>
</evidence>
<dbReference type="InterPro" id="IPR052021">
    <property type="entry name" value="Type-I_RS_S_subunit"/>
</dbReference>
<dbReference type="AlphaFoldDB" id="A0A7Z7K8Y8"/>
<comment type="similarity">
    <text evidence="1">Belongs to the type-I restriction system S methylase family.</text>
</comment>
<dbReference type="CDD" id="cd16961">
    <property type="entry name" value="RMtype1_S_TRD-CR_like"/>
    <property type="match status" value="1"/>
</dbReference>
<name>A0A7Z7K8Y8_STRAG</name>
<evidence type="ECO:0000256" key="3">
    <source>
        <dbReference type="ARBA" id="ARBA00023125"/>
    </source>
</evidence>
<dbReference type="PANTHER" id="PTHR30408">
    <property type="entry name" value="TYPE-1 RESTRICTION ENZYME ECOKI SPECIFICITY PROTEIN"/>
    <property type="match status" value="1"/>
</dbReference>
<dbReference type="GO" id="GO:0009307">
    <property type="term" value="P:DNA restriction-modification system"/>
    <property type="evidence" value="ECO:0007669"/>
    <property type="project" value="UniProtKB-KW"/>
</dbReference>
<dbReference type="SUPFAM" id="SSF116734">
    <property type="entry name" value="DNA methylase specificity domain"/>
    <property type="match status" value="2"/>
</dbReference>
<protein>
    <submittedName>
        <fullName evidence="5">DNA specificity domain-containing restriction modification system protein</fullName>
    </submittedName>
</protein>
<keyword evidence="3" id="KW-0238">DNA-binding</keyword>
<keyword evidence="2" id="KW-0680">Restriction system</keyword>